<keyword evidence="4" id="KW-0805">Transcription regulation</keyword>
<evidence type="ECO:0000313" key="11">
    <source>
        <dbReference type="Proteomes" id="UP000195602"/>
    </source>
</evidence>
<feature type="region of interest" description="Disordered" evidence="8">
    <location>
        <begin position="1036"/>
        <end position="1061"/>
    </location>
</feature>
<dbReference type="KEGG" id="clus:A9F13_07g02002"/>
<evidence type="ECO:0000256" key="4">
    <source>
        <dbReference type="ARBA" id="ARBA00023015"/>
    </source>
</evidence>
<dbReference type="CDD" id="cd00067">
    <property type="entry name" value="GAL4"/>
    <property type="match status" value="1"/>
</dbReference>
<dbReference type="Gene3D" id="4.10.240.10">
    <property type="entry name" value="Zn(2)-C6 fungal-type DNA-binding domain"/>
    <property type="match status" value="1"/>
</dbReference>
<dbReference type="PROSITE" id="PS00463">
    <property type="entry name" value="ZN2_CY6_FUNGAL_1"/>
    <property type="match status" value="1"/>
</dbReference>
<dbReference type="InterPro" id="IPR052202">
    <property type="entry name" value="Yeast_MetPath_Reg"/>
</dbReference>
<dbReference type="SMART" id="SM00066">
    <property type="entry name" value="GAL4"/>
    <property type="match status" value="1"/>
</dbReference>
<gene>
    <name evidence="10" type="ORF">A9F13_07g02002</name>
</gene>
<feature type="compositionally biased region" description="Polar residues" evidence="8">
    <location>
        <begin position="85"/>
        <end position="100"/>
    </location>
</feature>
<evidence type="ECO:0000256" key="7">
    <source>
        <dbReference type="ARBA" id="ARBA00023242"/>
    </source>
</evidence>
<sequence>MSDAESSSHKIINTVTGWRVSQACDRCRMKKIKCDGGTPCNKCLSIGFDCTTSDKLSRRAFPKGYTVNLEKRVTELEEENARLKSQVSSLSGSGPTSFQGSIGLPSRDQASPPLAINAGLATQEHGKPEPSNKVTTLTTNSKNIQINNPIDQIFNLDKKGVIIGNDNLNFESQFNHLLINLNLPFLKITNSHNYLLNDPNTYLYHPSYSSYNSMHNKDLDLIYNPLTVDSRSSNLGPLFNADLPRDVYELFIKLINNFKKIFSNKKELDNSIIQYFLNYNTFIPILDYNEFMRSYEAFHTMYPFMFTYDDATINGFNLTNDYNVVNEYLIVVIQMYAMISMNDPTLNLNLLLNHAYPNYSFSFRMDRRKDESIVKSLYDFLPYLNVFHCSISQLQTYLLLFHYSLLTNNKEKSLALSAMINAYIGILGINLNSKSLFFNDLSLSLQQRRDRVKIFWGFKVLLKCFNLKFGFKPSINTTVINPVTIDQYFKLTPEKLSSLLDDNSGSEVDLLFQTLLKPSVEFLNLMNIIIPSSFSPNYYQYLKQGRNTGSDHSTPQNPRRQHSNNLDWILNDDDGDGNDGNLNYNYTQFLIIDTNLSNWRYSLKDKMLDLSPLHTIMGLPSSSSMKNETLYHRITFDGDRKSNQGISEEGFQLFYQTGLPNTDTAAQLIRMQLNMHYLLIRSSNYLNFVIERELTPGYYVKIANIARETLAYFVLMFEHIGNAVEQSAVTQGIGFDNSLFSDSKKMISSSFPMQVEDDGLIINDFSAKRRKLHSSDMPAEVPSSKEIPVSPFNGMLNALSLTMINFKKSIVLQMLYLLICTLKIAKKGGVMSADTVTVLNKSITLFIRIFINYRPHSNRSVKTKKVKEDDLFKRIINDELRDEFLTNKNVESDDDEDDNDIDWDDEDMDEDLKYLKTLKYVKYKTSILHEKYMANRGSTSDQSNFNAQNLSTKVKNELTTTQSNGNQQNLPPLEQQFGPQNNLSGFPQMGVYLRGSLGKMGSYTSLDFMPNENRSETGQKEAIASASELMSIKHGSRGYNNNGSWRYGVSDGAATNGEENH</sequence>
<dbReference type="InterPro" id="IPR036864">
    <property type="entry name" value="Zn2-C6_fun-type_DNA-bd_sf"/>
</dbReference>
<protein>
    <recommendedName>
        <fullName evidence="9">Zn(2)-C6 fungal-type domain-containing protein</fullName>
    </recommendedName>
</protein>
<dbReference type="GO" id="GO:0000981">
    <property type="term" value="F:DNA-binding transcription factor activity, RNA polymerase II-specific"/>
    <property type="evidence" value="ECO:0007669"/>
    <property type="project" value="InterPro"/>
</dbReference>
<dbReference type="EMBL" id="LYUB02000007">
    <property type="protein sequence ID" value="OVF08730.1"/>
    <property type="molecule type" value="Genomic_DNA"/>
</dbReference>
<feature type="compositionally biased region" description="Polar residues" evidence="8">
    <location>
        <begin position="545"/>
        <end position="558"/>
    </location>
</feature>
<keyword evidence="7" id="KW-0539">Nucleus</keyword>
<proteinExistence type="predicted"/>
<comment type="caution">
    <text evidence="10">The sequence shown here is derived from an EMBL/GenBank/DDBJ whole genome shotgun (WGS) entry which is preliminary data.</text>
</comment>
<keyword evidence="6" id="KW-0804">Transcription</keyword>
<evidence type="ECO:0000256" key="8">
    <source>
        <dbReference type="SAM" id="MobiDB-lite"/>
    </source>
</evidence>
<feature type="domain" description="Zn(2)-C6 fungal-type" evidence="9">
    <location>
        <begin position="23"/>
        <end position="52"/>
    </location>
</feature>
<dbReference type="GO" id="GO:0005634">
    <property type="term" value="C:nucleus"/>
    <property type="evidence" value="ECO:0007669"/>
    <property type="project" value="UniProtKB-SubCell"/>
</dbReference>
<dbReference type="PROSITE" id="PS50048">
    <property type="entry name" value="ZN2_CY6_FUNGAL_2"/>
    <property type="match status" value="1"/>
</dbReference>
<dbReference type="Proteomes" id="UP000195602">
    <property type="component" value="Unassembled WGS sequence"/>
</dbReference>
<keyword evidence="3" id="KW-0862">Zinc</keyword>
<dbReference type="PANTHER" id="PTHR47782">
    <property type="entry name" value="ZN(II)2CYS6 TRANSCRIPTION FACTOR (EUROFUNG)-RELATED"/>
    <property type="match status" value="1"/>
</dbReference>
<comment type="subcellular location">
    <subcellularLocation>
        <location evidence="1">Nucleus</location>
    </subcellularLocation>
</comment>
<reference evidence="10 11" key="1">
    <citation type="submission" date="2017-04" db="EMBL/GenBank/DDBJ databases">
        <title>Draft genome of the yeast Clavispora lusitaniae type strain CBS 6936.</title>
        <authorList>
            <person name="Durrens P."/>
            <person name="Klopp C."/>
            <person name="Biteau N."/>
            <person name="Fitton-Ouhabi V."/>
            <person name="Dementhon K."/>
            <person name="Accoceberry I."/>
            <person name="Sherman D.J."/>
            <person name="Noel T."/>
        </authorList>
    </citation>
    <scope>NUCLEOTIDE SEQUENCE [LARGE SCALE GENOMIC DNA]</scope>
    <source>
        <strain evidence="10 11">CBS 6936</strain>
    </source>
</reference>
<evidence type="ECO:0000259" key="9">
    <source>
        <dbReference type="PROSITE" id="PS50048"/>
    </source>
</evidence>
<keyword evidence="2" id="KW-0479">Metal-binding</keyword>
<dbReference type="AlphaFoldDB" id="A0AA91Q0P8"/>
<dbReference type="CDD" id="cd12148">
    <property type="entry name" value="fungal_TF_MHR"/>
    <property type="match status" value="1"/>
</dbReference>
<keyword evidence="5" id="KW-0238">DNA-binding</keyword>
<evidence type="ECO:0000256" key="3">
    <source>
        <dbReference type="ARBA" id="ARBA00022833"/>
    </source>
</evidence>
<dbReference type="GO" id="GO:0045944">
    <property type="term" value="P:positive regulation of transcription by RNA polymerase II"/>
    <property type="evidence" value="ECO:0007669"/>
    <property type="project" value="TreeGrafter"/>
</dbReference>
<evidence type="ECO:0000313" key="10">
    <source>
        <dbReference type="EMBL" id="OVF08730.1"/>
    </source>
</evidence>
<evidence type="ECO:0000256" key="5">
    <source>
        <dbReference type="ARBA" id="ARBA00023125"/>
    </source>
</evidence>
<dbReference type="GO" id="GO:0008270">
    <property type="term" value="F:zinc ion binding"/>
    <property type="evidence" value="ECO:0007669"/>
    <property type="project" value="InterPro"/>
</dbReference>
<evidence type="ECO:0000256" key="6">
    <source>
        <dbReference type="ARBA" id="ARBA00023163"/>
    </source>
</evidence>
<feature type="region of interest" description="Disordered" evidence="8">
    <location>
        <begin position="545"/>
        <end position="572"/>
    </location>
</feature>
<dbReference type="InterPro" id="IPR001138">
    <property type="entry name" value="Zn2Cys6_DnaBD"/>
</dbReference>
<dbReference type="PANTHER" id="PTHR47782:SF1">
    <property type="entry name" value="PYRIMIDINE PATHWAY REGULATORY PROTEIN 1"/>
    <property type="match status" value="1"/>
</dbReference>
<organism evidence="10 11">
    <name type="scientific">Clavispora lusitaniae</name>
    <name type="common">Candida lusitaniae</name>
    <dbReference type="NCBI Taxonomy" id="36911"/>
    <lineage>
        <taxon>Eukaryota</taxon>
        <taxon>Fungi</taxon>
        <taxon>Dikarya</taxon>
        <taxon>Ascomycota</taxon>
        <taxon>Saccharomycotina</taxon>
        <taxon>Pichiomycetes</taxon>
        <taxon>Metschnikowiaceae</taxon>
        <taxon>Clavispora</taxon>
    </lineage>
</organism>
<dbReference type="Pfam" id="PF00172">
    <property type="entry name" value="Zn_clus"/>
    <property type="match status" value="1"/>
</dbReference>
<dbReference type="GO" id="GO:0043565">
    <property type="term" value="F:sequence-specific DNA binding"/>
    <property type="evidence" value="ECO:0007669"/>
    <property type="project" value="TreeGrafter"/>
</dbReference>
<dbReference type="SUPFAM" id="SSF57701">
    <property type="entry name" value="Zn2/Cys6 DNA-binding domain"/>
    <property type="match status" value="1"/>
</dbReference>
<name>A0AA91Q0P8_CLALS</name>
<evidence type="ECO:0000256" key="2">
    <source>
        <dbReference type="ARBA" id="ARBA00022723"/>
    </source>
</evidence>
<evidence type="ECO:0000256" key="1">
    <source>
        <dbReference type="ARBA" id="ARBA00004123"/>
    </source>
</evidence>
<feature type="region of interest" description="Disordered" evidence="8">
    <location>
        <begin position="85"/>
        <end position="104"/>
    </location>
</feature>
<accession>A0AA91Q0P8</accession>